<gene>
    <name evidence="6" type="ORF">HDID_LOCUS1301</name>
</gene>
<dbReference type="GO" id="GO:0005689">
    <property type="term" value="C:U12-type spliceosomal complex"/>
    <property type="evidence" value="ECO:0007669"/>
    <property type="project" value="TreeGrafter"/>
</dbReference>
<keyword evidence="2 4" id="KW-0863">Zinc-finger</keyword>
<dbReference type="AlphaFoldDB" id="A0A0R3SAC9"/>
<evidence type="ECO:0000259" key="5">
    <source>
        <dbReference type="PROSITE" id="PS50103"/>
    </source>
</evidence>
<dbReference type="SMART" id="SM00356">
    <property type="entry name" value="ZnF_C3H1"/>
    <property type="match status" value="1"/>
</dbReference>
<evidence type="ECO:0000313" key="7">
    <source>
        <dbReference type="Proteomes" id="UP000274504"/>
    </source>
</evidence>
<evidence type="ECO:0000256" key="1">
    <source>
        <dbReference type="ARBA" id="ARBA00022723"/>
    </source>
</evidence>
<evidence type="ECO:0000313" key="6">
    <source>
        <dbReference type="EMBL" id="VDL18762.1"/>
    </source>
</evidence>
<dbReference type="STRING" id="6216.A0A0R3SAC9"/>
<dbReference type="PROSITE" id="PS50103">
    <property type="entry name" value="ZF_C3H1"/>
    <property type="match status" value="1"/>
</dbReference>
<evidence type="ECO:0000256" key="3">
    <source>
        <dbReference type="ARBA" id="ARBA00022833"/>
    </source>
</evidence>
<dbReference type="InterPro" id="IPR000571">
    <property type="entry name" value="Znf_CCCH"/>
</dbReference>
<name>A0A0R3SAC9_HYMDI</name>
<reference evidence="6 7" key="2">
    <citation type="submission" date="2018-11" db="EMBL/GenBank/DDBJ databases">
        <authorList>
            <consortium name="Pathogen Informatics"/>
        </authorList>
    </citation>
    <scope>NUCLEOTIDE SEQUENCE [LARGE SCALE GENOMIC DNA]</scope>
</reference>
<dbReference type="SUPFAM" id="SSF90229">
    <property type="entry name" value="CCCH zinc finger"/>
    <property type="match status" value="1"/>
</dbReference>
<dbReference type="PANTHER" id="PTHR16465:SF0">
    <property type="entry name" value="ZINC FINGER MATRIN-TYPE PROTEIN 5"/>
    <property type="match status" value="1"/>
</dbReference>
<reference evidence="8" key="1">
    <citation type="submission" date="2017-02" db="UniProtKB">
        <authorList>
            <consortium name="WormBaseParasite"/>
        </authorList>
    </citation>
    <scope>IDENTIFICATION</scope>
</reference>
<dbReference type="SUPFAM" id="SSF57667">
    <property type="entry name" value="beta-beta-alpha zinc fingers"/>
    <property type="match status" value="1"/>
</dbReference>
<dbReference type="Pfam" id="PF00642">
    <property type="entry name" value="zf-CCCH"/>
    <property type="match status" value="1"/>
</dbReference>
<sequence>MFVAYEGGMSRGRRYYCDYCGTSFPDSLVNRRNHLNGVRHIQLRQEHLGDYEDPADILAREQNKRPCVNFQRTGACQYGASCRYSHLTHEEVVRLQALAEPIQDPIQAILEVEAVVRIRREKHLSSFLPWGYNLSELPPSVRRSLDNQPIQ</sequence>
<dbReference type="Gene3D" id="3.30.160.60">
    <property type="entry name" value="Classic Zinc Finger"/>
    <property type="match status" value="1"/>
</dbReference>
<dbReference type="InterPro" id="IPR036855">
    <property type="entry name" value="Znf_CCCH_sf"/>
</dbReference>
<protein>
    <submittedName>
        <fullName evidence="8">C3H1-type domain-containing protein</fullName>
    </submittedName>
</protein>
<evidence type="ECO:0000313" key="8">
    <source>
        <dbReference type="WBParaSite" id="HDID_0000130001-mRNA-1"/>
    </source>
</evidence>
<keyword evidence="3 4" id="KW-0862">Zinc</keyword>
<feature type="domain" description="C3H1-type" evidence="5">
    <location>
        <begin position="61"/>
        <end position="89"/>
    </location>
</feature>
<dbReference type="GO" id="GO:0008270">
    <property type="term" value="F:zinc ion binding"/>
    <property type="evidence" value="ECO:0007669"/>
    <property type="project" value="UniProtKB-KW"/>
</dbReference>
<proteinExistence type="predicted"/>
<dbReference type="InterPro" id="IPR013085">
    <property type="entry name" value="U1-CZ_Znf_C2H2"/>
</dbReference>
<dbReference type="Proteomes" id="UP000274504">
    <property type="component" value="Unassembled WGS sequence"/>
</dbReference>
<dbReference type="WBParaSite" id="HDID_0000130001-mRNA-1">
    <property type="protein sequence ID" value="HDID_0000130001-mRNA-1"/>
    <property type="gene ID" value="HDID_0000130001"/>
</dbReference>
<dbReference type="PANTHER" id="PTHR16465">
    <property type="entry name" value="NUCLEASE-RELATED"/>
    <property type="match status" value="1"/>
</dbReference>
<dbReference type="Gene3D" id="4.10.1000.10">
    <property type="entry name" value="Zinc finger, CCCH-type"/>
    <property type="match status" value="1"/>
</dbReference>
<keyword evidence="1 4" id="KW-0479">Metal-binding</keyword>
<accession>A0A0R3SAC9</accession>
<dbReference type="EMBL" id="UYSG01000232">
    <property type="protein sequence ID" value="VDL18762.1"/>
    <property type="molecule type" value="Genomic_DNA"/>
</dbReference>
<evidence type="ECO:0000256" key="4">
    <source>
        <dbReference type="PROSITE-ProRule" id="PRU00723"/>
    </source>
</evidence>
<organism evidence="8">
    <name type="scientific">Hymenolepis diminuta</name>
    <name type="common">Rat tapeworm</name>
    <dbReference type="NCBI Taxonomy" id="6216"/>
    <lineage>
        <taxon>Eukaryota</taxon>
        <taxon>Metazoa</taxon>
        <taxon>Spiralia</taxon>
        <taxon>Lophotrochozoa</taxon>
        <taxon>Platyhelminthes</taxon>
        <taxon>Cestoda</taxon>
        <taxon>Eucestoda</taxon>
        <taxon>Cyclophyllidea</taxon>
        <taxon>Hymenolepididae</taxon>
        <taxon>Hymenolepis</taxon>
    </lineage>
</organism>
<dbReference type="OrthoDB" id="2417221at2759"/>
<dbReference type="InterPro" id="IPR036236">
    <property type="entry name" value="Znf_C2H2_sf"/>
</dbReference>
<feature type="zinc finger region" description="C3H1-type" evidence="4">
    <location>
        <begin position="61"/>
        <end position="89"/>
    </location>
</feature>
<dbReference type="Pfam" id="PF06220">
    <property type="entry name" value="zf-U1"/>
    <property type="match status" value="1"/>
</dbReference>
<evidence type="ECO:0000256" key="2">
    <source>
        <dbReference type="ARBA" id="ARBA00022771"/>
    </source>
</evidence>